<keyword evidence="4" id="KW-0456">Lyase</keyword>
<comment type="subunit">
    <text evidence="3">Homotrimer.</text>
</comment>
<evidence type="ECO:0000256" key="3">
    <source>
        <dbReference type="ARBA" id="ARBA00011233"/>
    </source>
</evidence>
<dbReference type="Gene3D" id="3.20.20.70">
    <property type="entry name" value="Aldolase class I"/>
    <property type="match status" value="1"/>
</dbReference>
<evidence type="ECO:0000313" key="6">
    <source>
        <dbReference type="EMBL" id="KUH57729.1"/>
    </source>
</evidence>
<keyword evidence="7" id="KW-1185">Reference proteome</keyword>
<dbReference type="Proteomes" id="UP000054078">
    <property type="component" value="Unassembled WGS sequence"/>
</dbReference>
<dbReference type="SUPFAM" id="SSF51569">
    <property type="entry name" value="Aldolase"/>
    <property type="match status" value="1"/>
</dbReference>
<keyword evidence="5" id="KW-0119">Carbohydrate metabolism</keyword>
<evidence type="ECO:0000256" key="1">
    <source>
        <dbReference type="ARBA" id="ARBA00004761"/>
    </source>
</evidence>
<evidence type="ECO:0000256" key="5">
    <source>
        <dbReference type="ARBA" id="ARBA00023277"/>
    </source>
</evidence>
<dbReference type="GO" id="GO:0016829">
    <property type="term" value="F:lyase activity"/>
    <property type="evidence" value="ECO:0007669"/>
    <property type="project" value="UniProtKB-KW"/>
</dbReference>
<dbReference type="OrthoDB" id="9805177at2"/>
<name>A0A124EGJ8_TRASO</name>
<evidence type="ECO:0000256" key="4">
    <source>
        <dbReference type="ARBA" id="ARBA00023239"/>
    </source>
</evidence>
<dbReference type="Pfam" id="PF01081">
    <property type="entry name" value="Aldolase"/>
    <property type="match status" value="1"/>
</dbReference>
<comment type="similarity">
    <text evidence="2">Belongs to the KHG/KDPG aldolase family.</text>
</comment>
<dbReference type="PANTHER" id="PTHR30246">
    <property type="entry name" value="2-KETO-3-DEOXY-6-PHOSPHOGLUCONATE ALDOLASE"/>
    <property type="match status" value="1"/>
</dbReference>
<dbReference type="RefSeq" id="WP_059056058.1">
    <property type="nucleotide sequence ID" value="NZ_LOJF01000012.1"/>
</dbReference>
<evidence type="ECO:0000313" key="7">
    <source>
        <dbReference type="Proteomes" id="UP000054078"/>
    </source>
</evidence>
<proteinExistence type="inferred from homology"/>
<accession>A0A124EGJ8</accession>
<gene>
    <name evidence="6" type="ORF">AUL39_10510</name>
</gene>
<dbReference type="STRING" id="1299998.AUL39_10510"/>
<dbReference type="EMBL" id="LOJF01000012">
    <property type="protein sequence ID" value="KUH57729.1"/>
    <property type="molecule type" value="Genomic_DNA"/>
</dbReference>
<dbReference type="PANTHER" id="PTHR30246:SF1">
    <property type="entry name" value="2-DEHYDRO-3-DEOXY-6-PHOSPHOGALACTONATE ALDOLASE-RELATED"/>
    <property type="match status" value="1"/>
</dbReference>
<organism evidence="6 7">
    <name type="scientific">Tractidigestivibacter scatoligenes</name>
    <name type="common">Olsenella scatoligenes</name>
    <dbReference type="NCBI Taxonomy" id="1299998"/>
    <lineage>
        <taxon>Bacteria</taxon>
        <taxon>Bacillati</taxon>
        <taxon>Actinomycetota</taxon>
        <taxon>Coriobacteriia</taxon>
        <taxon>Coriobacteriales</taxon>
        <taxon>Atopobiaceae</taxon>
        <taxon>Tractidigestivibacter</taxon>
    </lineage>
</organism>
<dbReference type="AlphaFoldDB" id="A0A124EGJ8"/>
<protein>
    <submittedName>
        <fullName evidence="6">Ketohydroxyglutarate aldolase</fullName>
    </submittedName>
</protein>
<sequence length="215" mass="22761">MQLQKAKVTERLAQIGAFAVVRVETVERGLEIADGLVRGGVPAMEISYTNANAGDVIAAVKAKYGDKMCVGAGTVMEAATARLAIMSGAEFVVANMESEEVARVCNLYQVPYAPGCTTMTEANKGLEMGAAFIKCFPISNTYGVQLVKLFKTPTPWMPLMASGGINLDNLAEWVRAGVDTCGMGSLLTKGSADEIAANAAEVRRIIDETRAEMGE</sequence>
<dbReference type="InterPro" id="IPR000887">
    <property type="entry name" value="Aldlse_KDPG_KHG"/>
</dbReference>
<dbReference type="InterPro" id="IPR013785">
    <property type="entry name" value="Aldolase_TIM"/>
</dbReference>
<dbReference type="CDD" id="cd00452">
    <property type="entry name" value="KDPG_aldolase"/>
    <property type="match status" value="1"/>
</dbReference>
<comment type="caution">
    <text evidence="6">The sequence shown here is derived from an EMBL/GenBank/DDBJ whole genome shotgun (WGS) entry which is preliminary data.</text>
</comment>
<evidence type="ECO:0000256" key="2">
    <source>
        <dbReference type="ARBA" id="ARBA00006906"/>
    </source>
</evidence>
<comment type="pathway">
    <text evidence="1">Carbohydrate acid metabolism.</text>
</comment>
<reference evidence="6 7" key="1">
    <citation type="submission" date="2015-12" db="EMBL/GenBank/DDBJ databases">
        <title>Draft Genome Sequence of Olsenella scatoligenes SK9K4T; a Producer of 3-Methylindole- (skatole) and 4-Methylphenol- (p-cresol) Isolated from Pig Feces.</title>
        <authorList>
            <person name="Li X."/>
            <person name="Borg B."/>
            <person name="Canibe N."/>
        </authorList>
    </citation>
    <scope>NUCLEOTIDE SEQUENCE [LARGE SCALE GENOMIC DNA]</scope>
    <source>
        <strain evidence="6 7">SK9K4</strain>
    </source>
</reference>